<evidence type="ECO:0000256" key="11">
    <source>
        <dbReference type="SAM" id="Coils"/>
    </source>
</evidence>
<dbReference type="EMBL" id="JANGAC010000001">
    <property type="protein sequence ID" value="MCQ4921794.1"/>
    <property type="molecule type" value="Genomic_DNA"/>
</dbReference>
<keyword evidence="9" id="KW-0472">Membrane</keyword>
<keyword evidence="12" id="KW-0966">Cell projection</keyword>
<comment type="subcellular location">
    <subcellularLocation>
        <location evidence="1">Cell membrane</location>
        <topology evidence="1">Peripheral membrane protein</topology>
        <orientation evidence="1">Cytoplasmic side</orientation>
    </subcellularLocation>
</comment>
<evidence type="ECO:0000256" key="9">
    <source>
        <dbReference type="ARBA" id="ARBA00023136"/>
    </source>
</evidence>
<keyword evidence="11" id="KW-0175">Coiled coil</keyword>
<evidence type="ECO:0000256" key="5">
    <source>
        <dbReference type="ARBA" id="ARBA00022475"/>
    </source>
</evidence>
<evidence type="ECO:0000256" key="2">
    <source>
        <dbReference type="ARBA" id="ARBA00010004"/>
    </source>
</evidence>
<dbReference type="NCBIfam" id="TIGR02473">
    <property type="entry name" value="flagell_FliJ"/>
    <property type="match status" value="1"/>
</dbReference>
<dbReference type="InterPro" id="IPR053716">
    <property type="entry name" value="Flag_assembly_chemotaxis_eff"/>
</dbReference>
<dbReference type="Pfam" id="PF02050">
    <property type="entry name" value="FliJ"/>
    <property type="match status" value="1"/>
</dbReference>
<evidence type="ECO:0000256" key="7">
    <source>
        <dbReference type="ARBA" id="ARBA00022795"/>
    </source>
</evidence>
<keyword evidence="8" id="KW-0653">Protein transport</keyword>
<dbReference type="Proteomes" id="UP001524478">
    <property type="component" value="Unassembled WGS sequence"/>
</dbReference>
<keyword evidence="12" id="KW-0282">Flagellum</keyword>
<keyword evidence="4" id="KW-0813">Transport</keyword>
<feature type="coiled-coil region" evidence="11">
    <location>
        <begin position="32"/>
        <end position="106"/>
    </location>
</feature>
<accession>A0ABT1S5Q9</accession>
<evidence type="ECO:0000256" key="3">
    <source>
        <dbReference type="ARBA" id="ARBA00020392"/>
    </source>
</evidence>
<organism evidence="12 13">
    <name type="scientific">Tissierella carlieri</name>
    <dbReference type="NCBI Taxonomy" id="689904"/>
    <lineage>
        <taxon>Bacteria</taxon>
        <taxon>Bacillati</taxon>
        <taxon>Bacillota</taxon>
        <taxon>Tissierellia</taxon>
        <taxon>Tissierellales</taxon>
        <taxon>Tissierellaceae</taxon>
        <taxon>Tissierella</taxon>
    </lineage>
</organism>
<evidence type="ECO:0000313" key="13">
    <source>
        <dbReference type="Proteomes" id="UP001524478"/>
    </source>
</evidence>
<keyword evidence="7" id="KW-1005">Bacterial flagellum biogenesis</keyword>
<evidence type="ECO:0000256" key="8">
    <source>
        <dbReference type="ARBA" id="ARBA00022927"/>
    </source>
</evidence>
<evidence type="ECO:0000313" key="12">
    <source>
        <dbReference type="EMBL" id="MCQ4921794.1"/>
    </source>
</evidence>
<dbReference type="InterPro" id="IPR012823">
    <property type="entry name" value="Flagell_FliJ"/>
</dbReference>
<keyword evidence="10" id="KW-1006">Bacterial flagellum protein export</keyword>
<keyword evidence="5" id="KW-1003">Cell membrane</keyword>
<sequence>MGYSFRLEKVLGYKENIENLKKAQYGDVNRRLNDEEEKLLNYNIHKENLLTKKNESTKNTSVGNLKLYNNYLQDISSNIKKQESVIADIKEELEKTKEELLVAVKEKKVFEKLKENDYNEFLSEIKKNEEKIVDGIVTFNSTTQK</sequence>
<dbReference type="RefSeq" id="WP_246565943.1">
    <property type="nucleotide sequence ID" value="NZ_JAHLOH010000053.1"/>
</dbReference>
<evidence type="ECO:0000256" key="4">
    <source>
        <dbReference type="ARBA" id="ARBA00022448"/>
    </source>
</evidence>
<name>A0ABT1S5Q9_9FIRM</name>
<dbReference type="Gene3D" id="1.10.287.1700">
    <property type="match status" value="1"/>
</dbReference>
<reference evidence="12 13" key="1">
    <citation type="submission" date="2022-06" db="EMBL/GenBank/DDBJ databases">
        <title>Isolation of gut microbiota from human fecal samples.</title>
        <authorList>
            <person name="Pamer E.G."/>
            <person name="Barat B."/>
            <person name="Waligurski E."/>
            <person name="Medina S."/>
            <person name="Paddock L."/>
            <person name="Mostad J."/>
        </authorList>
    </citation>
    <scope>NUCLEOTIDE SEQUENCE [LARGE SCALE GENOMIC DNA]</scope>
    <source>
        <strain evidence="12 13">DFI.7.95</strain>
    </source>
</reference>
<evidence type="ECO:0000256" key="10">
    <source>
        <dbReference type="ARBA" id="ARBA00023225"/>
    </source>
</evidence>
<comment type="similarity">
    <text evidence="2">Belongs to the FliJ family.</text>
</comment>
<keyword evidence="6" id="KW-0145">Chemotaxis</keyword>
<protein>
    <recommendedName>
        <fullName evidence="3">Flagellar FliJ protein</fullName>
    </recommendedName>
</protein>
<keyword evidence="13" id="KW-1185">Reference proteome</keyword>
<keyword evidence="12" id="KW-0969">Cilium</keyword>
<comment type="caution">
    <text evidence="12">The sequence shown here is derived from an EMBL/GenBank/DDBJ whole genome shotgun (WGS) entry which is preliminary data.</text>
</comment>
<evidence type="ECO:0000256" key="6">
    <source>
        <dbReference type="ARBA" id="ARBA00022500"/>
    </source>
</evidence>
<gene>
    <name evidence="12" type="primary">fliJ</name>
    <name evidence="12" type="ORF">NE686_01735</name>
</gene>
<evidence type="ECO:0000256" key="1">
    <source>
        <dbReference type="ARBA" id="ARBA00004413"/>
    </source>
</evidence>
<proteinExistence type="inferred from homology"/>